<evidence type="ECO:0000259" key="1">
    <source>
        <dbReference type="Pfam" id="PF13360"/>
    </source>
</evidence>
<keyword evidence="3" id="KW-1185">Reference proteome</keyword>
<sequence length="295" mass="32834">MMDSALLYAPEGEILWESSYYEVFGDDFTPDQGWSFRDVDTAPDVVLGWARHHPTQERGPAQMAIDEGEEPEPITQLTSETTHYVALDKATGETVWEKRGLSSCPNLPPVNGDLMTLCHWTSGEFGWTVDEDGWELNLDEPLEEESVELLGIDPASGDVIWDLPVDVESFGSHFISTERSIRQNQDRTVVSIDGDQVIVDMETGDTADLAEGELFLCWEARDPVTGQFNEDTRDVDSGHEYMICDADRESVEGDSIPVDLLNLTTWESDDEDVAFISLEGRLVAYDISGIDGEDA</sequence>
<name>A0A7X8THK8_9MICC</name>
<dbReference type="RefSeq" id="WP_168886051.1">
    <property type="nucleotide sequence ID" value="NZ_JABAHY010000001.1"/>
</dbReference>
<protein>
    <submittedName>
        <fullName evidence="2">PQQ-binding-like beta-propeller repeat protein</fullName>
    </submittedName>
</protein>
<proteinExistence type="predicted"/>
<evidence type="ECO:0000313" key="2">
    <source>
        <dbReference type="EMBL" id="NLS08550.1"/>
    </source>
</evidence>
<dbReference type="Pfam" id="PF13360">
    <property type="entry name" value="PQQ_2"/>
    <property type="match status" value="1"/>
</dbReference>
<dbReference type="SUPFAM" id="SSF50998">
    <property type="entry name" value="Quinoprotein alcohol dehydrogenase-like"/>
    <property type="match status" value="1"/>
</dbReference>
<organism evidence="2 3">
    <name type="scientific">Nesterenkonia sedimenti</name>
    <dbReference type="NCBI Taxonomy" id="1463632"/>
    <lineage>
        <taxon>Bacteria</taxon>
        <taxon>Bacillati</taxon>
        <taxon>Actinomycetota</taxon>
        <taxon>Actinomycetes</taxon>
        <taxon>Micrococcales</taxon>
        <taxon>Micrococcaceae</taxon>
        <taxon>Nesterenkonia</taxon>
    </lineage>
</organism>
<dbReference type="InterPro" id="IPR015943">
    <property type="entry name" value="WD40/YVTN_repeat-like_dom_sf"/>
</dbReference>
<dbReference type="EMBL" id="JABAHY010000001">
    <property type="protein sequence ID" value="NLS08550.1"/>
    <property type="molecule type" value="Genomic_DNA"/>
</dbReference>
<gene>
    <name evidence="2" type="ORF">HGQ17_00710</name>
</gene>
<dbReference type="AlphaFoldDB" id="A0A7X8THK8"/>
<comment type="caution">
    <text evidence="2">The sequence shown here is derived from an EMBL/GenBank/DDBJ whole genome shotgun (WGS) entry which is preliminary data.</text>
</comment>
<evidence type="ECO:0000313" key="3">
    <source>
        <dbReference type="Proteomes" id="UP000523139"/>
    </source>
</evidence>
<dbReference type="InterPro" id="IPR011047">
    <property type="entry name" value="Quinoprotein_ADH-like_sf"/>
</dbReference>
<dbReference type="Gene3D" id="2.130.10.10">
    <property type="entry name" value="YVTN repeat-like/Quinoprotein amine dehydrogenase"/>
    <property type="match status" value="1"/>
</dbReference>
<dbReference type="Proteomes" id="UP000523139">
    <property type="component" value="Unassembled WGS sequence"/>
</dbReference>
<accession>A0A7X8THK8</accession>
<feature type="domain" description="Pyrrolo-quinoline quinone repeat" evidence="1">
    <location>
        <begin position="80"/>
        <end position="199"/>
    </location>
</feature>
<reference evidence="2 3" key="1">
    <citation type="submission" date="2020-04" db="EMBL/GenBank/DDBJ databases">
        <title>Nesterenkonia sp. nov., isolated from marine sediment.</title>
        <authorList>
            <person name="Zhang G."/>
        </authorList>
    </citation>
    <scope>NUCLEOTIDE SEQUENCE [LARGE SCALE GENOMIC DNA]</scope>
    <source>
        <strain evidence="2 3">MY13</strain>
    </source>
</reference>
<dbReference type="InterPro" id="IPR002372">
    <property type="entry name" value="PQQ_rpt_dom"/>
</dbReference>